<gene>
    <name evidence="2" type="primary">Contig4190.g4485</name>
    <name evidence="2" type="ORF">STYLEM_11415</name>
</gene>
<feature type="compositionally biased region" description="Basic residues" evidence="1">
    <location>
        <begin position="80"/>
        <end position="89"/>
    </location>
</feature>
<dbReference type="Proteomes" id="UP000039865">
    <property type="component" value="Unassembled WGS sequence"/>
</dbReference>
<keyword evidence="3" id="KW-1185">Reference proteome</keyword>
<dbReference type="EMBL" id="CCKQ01010870">
    <property type="protein sequence ID" value="CDW82383.1"/>
    <property type="molecule type" value="Genomic_DNA"/>
</dbReference>
<dbReference type="InParanoid" id="A0A078AN86"/>
<feature type="region of interest" description="Disordered" evidence="1">
    <location>
        <begin position="77"/>
        <end position="111"/>
    </location>
</feature>
<reference evidence="2 3" key="1">
    <citation type="submission" date="2014-06" db="EMBL/GenBank/DDBJ databases">
        <authorList>
            <person name="Swart Estienne"/>
        </authorList>
    </citation>
    <scope>NUCLEOTIDE SEQUENCE [LARGE SCALE GENOMIC DNA]</scope>
    <source>
        <strain evidence="2 3">130c</strain>
    </source>
</reference>
<dbReference type="AlphaFoldDB" id="A0A078AN86"/>
<sequence length="111" mass="13511">MILKSTIHLDITKNYLRRTVSRENQLIIIISSKKTYSSLNKNFPPSQQPFLPQNQFFLPLMNQRKLFLLTYRYLQERKERNRKRNRRRTKNQEKTSLQKIGNKKNSKTRKT</sequence>
<accession>A0A078AN86</accession>
<name>A0A078AN86_STYLE</name>
<organism evidence="2 3">
    <name type="scientific">Stylonychia lemnae</name>
    <name type="common">Ciliate</name>
    <dbReference type="NCBI Taxonomy" id="5949"/>
    <lineage>
        <taxon>Eukaryota</taxon>
        <taxon>Sar</taxon>
        <taxon>Alveolata</taxon>
        <taxon>Ciliophora</taxon>
        <taxon>Intramacronucleata</taxon>
        <taxon>Spirotrichea</taxon>
        <taxon>Stichotrichia</taxon>
        <taxon>Sporadotrichida</taxon>
        <taxon>Oxytrichidae</taxon>
        <taxon>Stylonychinae</taxon>
        <taxon>Stylonychia</taxon>
    </lineage>
</organism>
<proteinExistence type="predicted"/>
<evidence type="ECO:0000313" key="3">
    <source>
        <dbReference type="Proteomes" id="UP000039865"/>
    </source>
</evidence>
<evidence type="ECO:0000313" key="2">
    <source>
        <dbReference type="EMBL" id="CDW82383.1"/>
    </source>
</evidence>
<feature type="compositionally biased region" description="Basic residues" evidence="1">
    <location>
        <begin position="101"/>
        <end position="111"/>
    </location>
</feature>
<evidence type="ECO:0000256" key="1">
    <source>
        <dbReference type="SAM" id="MobiDB-lite"/>
    </source>
</evidence>
<protein>
    <submittedName>
        <fullName evidence="2">Uncharacterized protein</fullName>
    </submittedName>
</protein>